<evidence type="ECO:0000313" key="2">
    <source>
        <dbReference type="Proteomes" id="UP000694240"/>
    </source>
</evidence>
<organism evidence="1 2">
    <name type="scientific">Arabidopsis thaliana x Arabidopsis arenosa</name>
    <dbReference type="NCBI Taxonomy" id="1240361"/>
    <lineage>
        <taxon>Eukaryota</taxon>
        <taxon>Viridiplantae</taxon>
        <taxon>Streptophyta</taxon>
        <taxon>Embryophyta</taxon>
        <taxon>Tracheophyta</taxon>
        <taxon>Spermatophyta</taxon>
        <taxon>Magnoliopsida</taxon>
        <taxon>eudicotyledons</taxon>
        <taxon>Gunneridae</taxon>
        <taxon>Pentapetalae</taxon>
        <taxon>rosids</taxon>
        <taxon>malvids</taxon>
        <taxon>Brassicales</taxon>
        <taxon>Brassicaceae</taxon>
        <taxon>Camelineae</taxon>
        <taxon>Arabidopsis</taxon>
    </lineage>
</organism>
<protein>
    <submittedName>
        <fullName evidence="1">Uncharacterized protein</fullName>
    </submittedName>
</protein>
<evidence type="ECO:0000313" key="1">
    <source>
        <dbReference type="EMBL" id="KAG7542366.1"/>
    </source>
</evidence>
<dbReference type="Proteomes" id="UP000694240">
    <property type="component" value="Chromosome 12"/>
</dbReference>
<sequence length="112" mass="12393">MEMIICSHFPAKLNLARKKRRIEIKPLSLSTNSAYIKVVETQLSSSPTRVRSILVPSLASSEQSVSRMLNLAGVMPPCASSSHLPSVIWSNLSRGTYLVDVCLPPLMWSRPK</sequence>
<dbReference type="EMBL" id="JAEFBK010000012">
    <property type="protein sequence ID" value="KAG7542366.1"/>
    <property type="molecule type" value="Genomic_DNA"/>
</dbReference>
<gene>
    <name evidence="1" type="ORF">ISN45_Aa07g023540</name>
</gene>
<reference evidence="1 2" key="1">
    <citation type="submission" date="2020-12" db="EMBL/GenBank/DDBJ databases">
        <title>Concerted genomic and epigenomic changes stabilize Arabidopsis allopolyploids.</title>
        <authorList>
            <person name="Chen Z."/>
        </authorList>
    </citation>
    <scope>NUCLEOTIDE SEQUENCE [LARGE SCALE GENOMIC DNA]</scope>
    <source>
        <strain evidence="1">Allo738</strain>
        <tissue evidence="1">Leaf</tissue>
    </source>
</reference>
<proteinExistence type="predicted"/>
<comment type="caution">
    <text evidence="1">The sequence shown here is derived from an EMBL/GenBank/DDBJ whole genome shotgun (WGS) entry which is preliminary data.</text>
</comment>
<name>A0A8T1Y5G9_9BRAS</name>
<dbReference type="AlphaFoldDB" id="A0A8T1Y5G9"/>
<keyword evidence="2" id="KW-1185">Reference proteome</keyword>
<accession>A0A8T1Y5G9</accession>